<dbReference type="EMBL" id="KZ149937">
    <property type="protein sequence ID" value="PZC77056.1"/>
    <property type="molecule type" value="Genomic_DNA"/>
</dbReference>
<evidence type="ECO:0000313" key="3">
    <source>
        <dbReference type="Proteomes" id="UP000249218"/>
    </source>
</evidence>
<proteinExistence type="predicted"/>
<sequence>MCSVLNMYKYIRNKLRCAREAVLIDGVSPAAYKEVLFDNIIEEDLQSLLKPFNLMTALWIGKKYTIRDNFITFNSNVYNYIGITLCVAFLIARVSYRLIVEGIDLDSFAFSLLRTNAMLDLIIFLFGILLTYSTNIIHSYHNILLVLNVQNALRILKINRKDLRRLTVYNWTTIACIWAFFFVPHVFYSMGTKRFDIFENLGILFKISFDVNMMYIIFLVNLLEKILHEWIRNFEKSMFKTSDELYWKKMLYLYLNVQESYQIVETVFRTHVSLQYHYSKFLHTESV</sequence>
<name>A0A2W1BWK0_HELAM</name>
<dbReference type="OrthoDB" id="7490805at2759"/>
<protein>
    <recommendedName>
        <fullName evidence="4">Gustatory receptor</fullName>
    </recommendedName>
</protein>
<keyword evidence="3" id="KW-1185">Reference proteome</keyword>
<organism evidence="2 3">
    <name type="scientific">Helicoverpa armigera</name>
    <name type="common">Cotton bollworm</name>
    <name type="synonym">Heliothis armigera</name>
    <dbReference type="NCBI Taxonomy" id="29058"/>
    <lineage>
        <taxon>Eukaryota</taxon>
        <taxon>Metazoa</taxon>
        <taxon>Ecdysozoa</taxon>
        <taxon>Arthropoda</taxon>
        <taxon>Hexapoda</taxon>
        <taxon>Insecta</taxon>
        <taxon>Pterygota</taxon>
        <taxon>Neoptera</taxon>
        <taxon>Endopterygota</taxon>
        <taxon>Lepidoptera</taxon>
        <taxon>Glossata</taxon>
        <taxon>Ditrysia</taxon>
        <taxon>Noctuoidea</taxon>
        <taxon>Noctuidae</taxon>
        <taxon>Heliothinae</taxon>
        <taxon>Helicoverpa</taxon>
    </lineage>
</organism>
<evidence type="ECO:0008006" key="4">
    <source>
        <dbReference type="Google" id="ProtNLM"/>
    </source>
</evidence>
<feature type="transmembrane region" description="Helical" evidence="1">
    <location>
        <begin position="77"/>
        <end position="96"/>
    </location>
</feature>
<keyword evidence="1" id="KW-0472">Membrane</keyword>
<gene>
    <name evidence="2" type="primary">HaOG200705</name>
    <name evidence="2" type="ORF">B5X24_HaOG200705</name>
</gene>
<dbReference type="AlphaFoldDB" id="A0A2W1BWK0"/>
<keyword evidence="1" id="KW-0812">Transmembrane</keyword>
<feature type="transmembrane region" description="Helical" evidence="1">
    <location>
        <begin position="168"/>
        <end position="191"/>
    </location>
</feature>
<evidence type="ECO:0000256" key="1">
    <source>
        <dbReference type="SAM" id="Phobius"/>
    </source>
</evidence>
<accession>A0A2W1BWK0</accession>
<feature type="transmembrane region" description="Helical" evidence="1">
    <location>
        <begin position="203"/>
        <end position="223"/>
    </location>
</feature>
<keyword evidence="1" id="KW-1133">Transmembrane helix</keyword>
<dbReference type="Proteomes" id="UP000249218">
    <property type="component" value="Unassembled WGS sequence"/>
</dbReference>
<evidence type="ECO:0000313" key="2">
    <source>
        <dbReference type="EMBL" id="PZC77056.1"/>
    </source>
</evidence>
<reference evidence="2 3" key="1">
    <citation type="journal article" date="2017" name="BMC Biol.">
        <title>Genomic innovations, transcriptional plasticity and gene loss underlying the evolution and divergence of two highly polyphagous and invasive Helicoverpa pest species.</title>
        <authorList>
            <person name="Pearce S.L."/>
            <person name="Clarke D.F."/>
            <person name="East P.D."/>
            <person name="Elfekih S."/>
            <person name="Gordon K.H."/>
            <person name="Jermiin L.S."/>
            <person name="McGaughran A."/>
            <person name="Oakeshott J.G."/>
            <person name="Papanikolaou A."/>
            <person name="Perera O.P."/>
            <person name="Rane R.V."/>
            <person name="Richards S."/>
            <person name="Tay W.T."/>
            <person name="Walsh T.K."/>
            <person name="Anderson A."/>
            <person name="Anderson C.J."/>
            <person name="Asgari S."/>
            <person name="Board P.G."/>
            <person name="Bretschneider A."/>
            <person name="Campbell P.M."/>
            <person name="Chertemps T."/>
            <person name="Christeller J.T."/>
            <person name="Coppin C.W."/>
            <person name="Downes S.J."/>
            <person name="Duan G."/>
            <person name="Farnsworth C.A."/>
            <person name="Good R.T."/>
            <person name="Han L.B."/>
            <person name="Han Y.C."/>
            <person name="Hatje K."/>
            <person name="Horne I."/>
            <person name="Huang Y.P."/>
            <person name="Hughes D.S."/>
            <person name="Jacquin-Joly E."/>
            <person name="James W."/>
            <person name="Jhangiani S."/>
            <person name="Kollmar M."/>
            <person name="Kuwar S.S."/>
            <person name="Li S."/>
            <person name="Liu N.Y."/>
            <person name="Maibeche M.T."/>
            <person name="Miller J.R."/>
            <person name="Montagne N."/>
            <person name="Perry T."/>
            <person name="Qu J."/>
            <person name="Song S.V."/>
            <person name="Sutton G.G."/>
            <person name="Vogel H."/>
            <person name="Walenz B.P."/>
            <person name="Xu W."/>
            <person name="Zhang H.J."/>
            <person name="Zou Z."/>
            <person name="Batterham P."/>
            <person name="Edwards O.R."/>
            <person name="Feyereisen R."/>
            <person name="Gibbs R.A."/>
            <person name="Heckel D.G."/>
            <person name="McGrath A."/>
            <person name="Robin C."/>
            <person name="Scherer S.E."/>
            <person name="Worley K.C."/>
            <person name="Wu Y.D."/>
        </authorList>
    </citation>
    <scope>NUCLEOTIDE SEQUENCE [LARGE SCALE GENOMIC DNA]</scope>
    <source>
        <strain evidence="2">Harm_GR_Male_#8</strain>
        <tissue evidence="2">Whole organism</tissue>
    </source>
</reference>